<reference evidence="10 11" key="1">
    <citation type="journal article" date="2015" name="Genome Announc.">
        <title>Draft Genome Sequence of Cyanobacterium Hassallia byssoidea Strain VB512170, Isolated from Monuments in India.</title>
        <authorList>
            <person name="Singh D."/>
            <person name="Chandrababunaidu M.M."/>
            <person name="Panda A."/>
            <person name="Sen D."/>
            <person name="Bhattacharyya S."/>
            <person name="Adhikary S.P."/>
            <person name="Tripathy S."/>
        </authorList>
    </citation>
    <scope>NUCLEOTIDE SEQUENCE [LARGE SCALE GENOMIC DNA]</scope>
    <source>
        <strain evidence="10 11">VB512170</strain>
    </source>
</reference>
<dbReference type="PROSITE" id="PS51441">
    <property type="entry name" value="CPCD_LIKE"/>
    <property type="match status" value="1"/>
</dbReference>
<dbReference type="PROSITE" id="PS51445">
    <property type="entry name" value="PBS_LINKER"/>
    <property type="match status" value="1"/>
</dbReference>
<dbReference type="Proteomes" id="UP000031549">
    <property type="component" value="Unassembled WGS sequence"/>
</dbReference>
<keyword evidence="11" id="KW-1185">Reference proteome</keyword>
<keyword evidence="2" id="KW-0602">Photosynthesis</keyword>
<protein>
    <submittedName>
        <fullName evidence="10">Photosystem I reaction center subunit XII</fullName>
    </submittedName>
</protein>
<comment type="subcellular location">
    <subcellularLocation>
        <location evidence="1">Cellular thylakoid membrane</location>
        <topology evidence="1">Peripheral membrane protein</topology>
        <orientation evidence="1">Cytoplasmic side</orientation>
    </subcellularLocation>
</comment>
<dbReference type="Pfam" id="PF01383">
    <property type="entry name" value="CpcD"/>
    <property type="match status" value="1"/>
</dbReference>
<evidence type="ECO:0000256" key="3">
    <source>
        <dbReference type="ARBA" id="ARBA00022549"/>
    </source>
</evidence>
<keyword evidence="5" id="KW-0793">Thylakoid</keyword>
<feature type="domain" description="PBS-linker" evidence="9">
    <location>
        <begin position="1"/>
        <end position="176"/>
    </location>
</feature>
<evidence type="ECO:0000256" key="4">
    <source>
        <dbReference type="ARBA" id="ARBA00022738"/>
    </source>
</evidence>
<dbReference type="InterPro" id="IPR038255">
    <property type="entry name" value="PBS_linker_sf"/>
</dbReference>
<comment type="caution">
    <text evidence="10">The sequence shown here is derived from an EMBL/GenBank/DDBJ whole genome shotgun (WGS) entry which is preliminary data.</text>
</comment>
<evidence type="ECO:0000259" key="9">
    <source>
        <dbReference type="PROSITE" id="PS51445"/>
    </source>
</evidence>
<dbReference type="EMBL" id="JTCM02000014">
    <property type="protein sequence ID" value="NEU72809.1"/>
    <property type="molecule type" value="Genomic_DNA"/>
</dbReference>
<sequence>MTVAERLGVRDLIGKKVELRQNWTQDDLRILFKAAYEQVFGRQGVYASEKFTSAEALLRNGKINVQQFIEILAKSEFYKECFFYSNSQGRFIELNYKHLLGRAPYDQSEIAYHTDLYASRGYDADIESYIYGTEYENAFGTSVVPYYRGFQSIPGMKTVGYNRIFELYRGDGNSDNAQMGRKNSRLRSKISMNSANWISPPSSPGSHFASTAPTLISAAPKGDSRMFVIQAIAGGIGSKAAVRRSVQVYTVPYERLSATYQEIHKRGGKIVNISQV</sequence>
<evidence type="ECO:0000256" key="1">
    <source>
        <dbReference type="ARBA" id="ARBA00004445"/>
    </source>
</evidence>
<name>A0A846H7Y2_9CYAN</name>
<evidence type="ECO:0000256" key="6">
    <source>
        <dbReference type="ARBA" id="ARBA00023136"/>
    </source>
</evidence>
<evidence type="ECO:0000259" key="8">
    <source>
        <dbReference type="PROSITE" id="PS51441"/>
    </source>
</evidence>
<dbReference type="InterPro" id="IPR016470">
    <property type="entry name" value="Phycobilisome"/>
</dbReference>
<dbReference type="SMART" id="SM01094">
    <property type="entry name" value="CpcD"/>
    <property type="match status" value="1"/>
</dbReference>
<dbReference type="InterPro" id="IPR008213">
    <property type="entry name" value="CpcD-like_dom"/>
</dbReference>
<comment type="similarity">
    <text evidence="7">Belongs to the phycobilisome linker protein family.</text>
</comment>
<proteinExistence type="inferred from homology"/>
<evidence type="ECO:0000313" key="11">
    <source>
        <dbReference type="Proteomes" id="UP000031549"/>
    </source>
</evidence>
<dbReference type="AlphaFoldDB" id="A0A846H7Y2"/>
<evidence type="ECO:0000256" key="5">
    <source>
        <dbReference type="ARBA" id="ARBA00023078"/>
    </source>
</evidence>
<dbReference type="Gene3D" id="1.10.3130.20">
    <property type="entry name" value="Phycobilisome linker domain"/>
    <property type="match status" value="1"/>
</dbReference>
<dbReference type="GO" id="GO:0030089">
    <property type="term" value="C:phycobilisome"/>
    <property type="evidence" value="ECO:0007669"/>
    <property type="project" value="UniProtKB-UniRule"/>
</dbReference>
<dbReference type="PANTHER" id="PTHR34011">
    <property type="entry name" value="PHYCOBILISOME 32.1 KDA LINKER POLYPEPTIDE, PHYCOCYANIN-ASSOCIATED, ROD 2-RELATED"/>
    <property type="match status" value="1"/>
</dbReference>
<dbReference type="PANTHER" id="PTHR34011:SF6">
    <property type="entry name" value="PHYCOBILIPROTEIN APCE"/>
    <property type="match status" value="1"/>
</dbReference>
<keyword evidence="3" id="KW-0042">Antenna complex</keyword>
<evidence type="ECO:0000256" key="7">
    <source>
        <dbReference type="PROSITE-ProRule" id="PRU00775"/>
    </source>
</evidence>
<accession>A0A846H7Y2</accession>
<dbReference type="PIRSF" id="PIRSF005898">
    <property type="entry name" value="Phycobilisome_CpeC/CpcI"/>
    <property type="match status" value="1"/>
</dbReference>
<keyword evidence="6" id="KW-0472">Membrane</keyword>
<dbReference type="Pfam" id="PF00427">
    <property type="entry name" value="PBS_linker_poly"/>
    <property type="match status" value="1"/>
</dbReference>
<feature type="domain" description="CpcD-like" evidence="8">
    <location>
        <begin position="224"/>
        <end position="276"/>
    </location>
</feature>
<evidence type="ECO:0000313" key="10">
    <source>
        <dbReference type="EMBL" id="NEU72809.1"/>
    </source>
</evidence>
<evidence type="ECO:0000256" key="2">
    <source>
        <dbReference type="ARBA" id="ARBA00022531"/>
    </source>
</evidence>
<organism evidence="10 11">
    <name type="scientific">Hassallia byssoidea VB512170</name>
    <dbReference type="NCBI Taxonomy" id="1304833"/>
    <lineage>
        <taxon>Bacteria</taxon>
        <taxon>Bacillati</taxon>
        <taxon>Cyanobacteriota</taxon>
        <taxon>Cyanophyceae</taxon>
        <taxon>Nostocales</taxon>
        <taxon>Tolypothrichaceae</taxon>
        <taxon>Hassallia</taxon>
    </lineage>
</organism>
<dbReference type="RefSeq" id="WP_039737944.1">
    <property type="nucleotide sequence ID" value="NZ_JTCM02000014.1"/>
</dbReference>
<keyword evidence="4 7" id="KW-0605">Phycobilisome</keyword>
<dbReference type="GO" id="GO:0031676">
    <property type="term" value="C:plasma membrane-derived thylakoid membrane"/>
    <property type="evidence" value="ECO:0007669"/>
    <property type="project" value="UniProtKB-SubCell"/>
</dbReference>
<dbReference type="InterPro" id="IPR001297">
    <property type="entry name" value="PBS_linker_dom"/>
</dbReference>
<dbReference type="GO" id="GO:0015979">
    <property type="term" value="P:photosynthesis"/>
    <property type="evidence" value="ECO:0007669"/>
    <property type="project" value="UniProtKB-KW"/>
</dbReference>
<gene>
    <name evidence="10" type="ORF">PI95_009570</name>
</gene>